<feature type="domain" description="Gal80p-like C-terminal" evidence="2">
    <location>
        <begin position="137"/>
        <end position="284"/>
    </location>
</feature>
<dbReference type="Pfam" id="PF01408">
    <property type="entry name" value="GFO_IDH_MocA"/>
    <property type="match status" value="1"/>
</dbReference>
<name>W7E4Z9_BIPV3</name>
<dbReference type="SUPFAM" id="SSF51735">
    <property type="entry name" value="NAD(P)-binding Rossmann-fold domains"/>
    <property type="match status" value="1"/>
</dbReference>
<dbReference type="AlphaFoldDB" id="W7E4Z9"/>
<evidence type="ECO:0000313" key="3">
    <source>
        <dbReference type="EMBL" id="EUN22219.1"/>
    </source>
</evidence>
<organism evidence="3 4">
    <name type="scientific">Bipolaris victoriae (strain FI3)</name>
    <name type="common">Victoria blight of oats agent</name>
    <name type="synonym">Cochliobolus victoriae</name>
    <dbReference type="NCBI Taxonomy" id="930091"/>
    <lineage>
        <taxon>Eukaryota</taxon>
        <taxon>Fungi</taxon>
        <taxon>Dikarya</taxon>
        <taxon>Ascomycota</taxon>
        <taxon>Pezizomycotina</taxon>
        <taxon>Dothideomycetes</taxon>
        <taxon>Pleosporomycetidae</taxon>
        <taxon>Pleosporales</taxon>
        <taxon>Pleosporineae</taxon>
        <taxon>Pleosporaceae</taxon>
        <taxon>Bipolaris</taxon>
    </lineage>
</organism>
<sequence>MLDSHKRVGLIGLSAKGSWASQSHLPHFQKTSKYKITALQNSSQSSAEVAAKKYSLDSVSTHDSPASIAQDPNVDIVAVSVNVPQHYDLIWPALGAGKDVFSEWPLARNATEAEELVHLANKKGVKTLVGLQARQSPSIIKAKDIVGSGKLGKILGTTMFGHGNMFSDAIPENLLYALPIEAGANILTIPFGHAVDALCYVLGSELQGIVATLSNNYPDIDLVDGNGKPVEKRKKTAHDFVSITASLTNGGGNVAVTYASSVFRSGHNFYWEIIGSEGTLVLEGGISGHIQMFQPTVKLAVGEGELKEVEVEKAGDFSFSVGKAWDAWAGIGTVNGYSVTTWEEALVRHKMIEAIYRSADKGTRENYVKASLISLSSASSGMMSHNHVSLHCNSKHGSSASHDGKNQIGILSPPRFHHLFSTITYKLYILDRFSNC</sequence>
<reference evidence="3 4" key="1">
    <citation type="journal article" date="2013" name="PLoS Genet.">
        <title>Comparative genome structure, secondary metabolite, and effector coding capacity across Cochliobolus pathogens.</title>
        <authorList>
            <person name="Condon B.J."/>
            <person name="Leng Y."/>
            <person name="Wu D."/>
            <person name="Bushley K.E."/>
            <person name="Ohm R.A."/>
            <person name="Otillar R."/>
            <person name="Martin J."/>
            <person name="Schackwitz W."/>
            <person name="Grimwood J."/>
            <person name="MohdZainudin N."/>
            <person name="Xue C."/>
            <person name="Wang R."/>
            <person name="Manning V.A."/>
            <person name="Dhillon B."/>
            <person name="Tu Z.J."/>
            <person name="Steffenson B.J."/>
            <person name="Salamov A."/>
            <person name="Sun H."/>
            <person name="Lowry S."/>
            <person name="LaButti K."/>
            <person name="Han J."/>
            <person name="Copeland A."/>
            <person name="Lindquist E."/>
            <person name="Barry K."/>
            <person name="Schmutz J."/>
            <person name="Baker S.E."/>
            <person name="Ciuffetti L.M."/>
            <person name="Grigoriev I.V."/>
            <person name="Zhong S."/>
            <person name="Turgeon B.G."/>
        </authorList>
    </citation>
    <scope>NUCLEOTIDE SEQUENCE [LARGE SCALE GENOMIC DNA]</scope>
    <source>
        <strain evidence="3 4">FI3</strain>
    </source>
</reference>
<evidence type="ECO:0000313" key="4">
    <source>
        <dbReference type="Proteomes" id="UP000054337"/>
    </source>
</evidence>
<dbReference type="EMBL" id="KI968818">
    <property type="protein sequence ID" value="EUN22219.1"/>
    <property type="molecule type" value="Genomic_DNA"/>
</dbReference>
<dbReference type="InterPro" id="IPR055080">
    <property type="entry name" value="Gal80p-like_C"/>
</dbReference>
<dbReference type="Gene3D" id="3.40.50.720">
    <property type="entry name" value="NAD(P)-binding Rossmann-like Domain"/>
    <property type="match status" value="1"/>
</dbReference>
<evidence type="ECO:0000259" key="1">
    <source>
        <dbReference type="Pfam" id="PF01408"/>
    </source>
</evidence>
<dbReference type="InterPro" id="IPR051317">
    <property type="entry name" value="Gfo/Idh/MocA_oxidoreduct"/>
</dbReference>
<proteinExistence type="predicted"/>
<dbReference type="OrthoDB" id="64915at2759"/>
<dbReference type="InterPro" id="IPR036291">
    <property type="entry name" value="NAD(P)-bd_dom_sf"/>
</dbReference>
<evidence type="ECO:0000259" key="2">
    <source>
        <dbReference type="Pfam" id="PF22685"/>
    </source>
</evidence>
<dbReference type="Gene3D" id="3.30.360.10">
    <property type="entry name" value="Dihydrodipicolinate Reductase, domain 2"/>
    <property type="match status" value="1"/>
</dbReference>
<dbReference type="GO" id="GO:0000166">
    <property type="term" value="F:nucleotide binding"/>
    <property type="evidence" value="ECO:0007669"/>
    <property type="project" value="InterPro"/>
</dbReference>
<protein>
    <submittedName>
        <fullName evidence="3">Uncharacterized protein</fullName>
    </submittedName>
</protein>
<gene>
    <name evidence="3" type="ORF">COCVIDRAFT_41947</name>
</gene>
<dbReference type="GeneID" id="26257213"/>
<dbReference type="SUPFAM" id="SSF55347">
    <property type="entry name" value="Glyceraldehyde-3-phosphate dehydrogenase-like, C-terminal domain"/>
    <property type="match status" value="1"/>
</dbReference>
<dbReference type="RefSeq" id="XP_014551798.1">
    <property type="nucleotide sequence ID" value="XM_014696312.1"/>
</dbReference>
<dbReference type="Pfam" id="PF22685">
    <property type="entry name" value="Gal80p_C-like"/>
    <property type="match status" value="1"/>
</dbReference>
<dbReference type="Proteomes" id="UP000054337">
    <property type="component" value="Unassembled WGS sequence"/>
</dbReference>
<feature type="domain" description="Gfo/Idh/MocA-like oxidoreductase N-terminal" evidence="1">
    <location>
        <begin position="7"/>
        <end position="130"/>
    </location>
</feature>
<dbReference type="PANTHER" id="PTHR43708">
    <property type="entry name" value="CONSERVED EXPRESSED OXIDOREDUCTASE (EUROFUNG)"/>
    <property type="match status" value="1"/>
</dbReference>
<dbReference type="HOGENOM" id="CLU_023194_25_2_1"/>
<dbReference type="InterPro" id="IPR000683">
    <property type="entry name" value="Gfo/Idh/MocA-like_OxRdtase_N"/>
</dbReference>
<keyword evidence="4" id="KW-1185">Reference proteome</keyword>
<dbReference type="PANTHER" id="PTHR43708:SF1">
    <property type="entry name" value="GALACTOSE_LACTOSE METABOLISM REGULATORY PROTEIN GAL80"/>
    <property type="match status" value="1"/>
</dbReference>
<accession>W7E4Z9</accession>